<name>A0A0D0H598_9MICO</name>
<evidence type="ECO:0000259" key="4">
    <source>
        <dbReference type="PROSITE" id="PS51770"/>
    </source>
</evidence>
<evidence type="ECO:0000256" key="1">
    <source>
        <dbReference type="ARBA" id="ARBA00010458"/>
    </source>
</evidence>
<dbReference type="AlphaFoldDB" id="A0A0D0H598"/>
<dbReference type="CDD" id="cd03442">
    <property type="entry name" value="BFIT_BACH"/>
    <property type="match status" value="1"/>
</dbReference>
<dbReference type="InterPro" id="IPR040170">
    <property type="entry name" value="Cytosol_ACT"/>
</dbReference>
<evidence type="ECO:0000256" key="3">
    <source>
        <dbReference type="PROSITE-ProRule" id="PRU01106"/>
    </source>
</evidence>
<dbReference type="RefSeq" id="WP_042544284.1">
    <property type="nucleotide sequence ID" value="NZ_JXSQ01000012.1"/>
</dbReference>
<dbReference type="SUPFAM" id="SSF54637">
    <property type="entry name" value="Thioesterase/thiol ester dehydrase-isomerase"/>
    <property type="match status" value="1"/>
</dbReference>
<dbReference type="InterPro" id="IPR006683">
    <property type="entry name" value="Thioestr_dom"/>
</dbReference>
<dbReference type="PANTHER" id="PTHR11049:SF31">
    <property type="entry name" value="HOTDOG ACOT-TYPE DOMAIN-CONTAINING PROTEIN"/>
    <property type="match status" value="1"/>
</dbReference>
<proteinExistence type="inferred from homology"/>
<reference evidence="5 6" key="1">
    <citation type="submission" date="2015-01" db="EMBL/GenBank/DDBJ databases">
        <title>Draft genome sequence of Leucobacter komagatae strain VKM ST2845.</title>
        <authorList>
            <person name="Karlyshev A.V."/>
            <person name="Kudryashova E.B."/>
        </authorList>
    </citation>
    <scope>NUCLEOTIDE SEQUENCE [LARGE SCALE GENOMIC DNA]</scope>
    <source>
        <strain evidence="5 6">VKM ST2845</strain>
    </source>
</reference>
<dbReference type="Gene3D" id="3.10.129.10">
    <property type="entry name" value="Hotdog Thioesterase"/>
    <property type="match status" value="1"/>
</dbReference>
<comment type="caution">
    <text evidence="5">The sequence shown here is derived from an EMBL/GenBank/DDBJ whole genome shotgun (WGS) entry which is preliminary data.</text>
</comment>
<comment type="similarity">
    <text evidence="1">Belongs to the acyl coenzyme A hydrolase family.</text>
</comment>
<dbReference type="GO" id="GO:0006637">
    <property type="term" value="P:acyl-CoA metabolic process"/>
    <property type="evidence" value="ECO:0007669"/>
    <property type="project" value="TreeGrafter"/>
</dbReference>
<dbReference type="OrthoDB" id="8894489at2"/>
<dbReference type="GO" id="GO:0009062">
    <property type="term" value="P:fatty acid catabolic process"/>
    <property type="evidence" value="ECO:0007669"/>
    <property type="project" value="TreeGrafter"/>
</dbReference>
<dbReference type="Pfam" id="PF03061">
    <property type="entry name" value="4HBT"/>
    <property type="match status" value="1"/>
</dbReference>
<evidence type="ECO:0000313" key="6">
    <source>
        <dbReference type="Proteomes" id="UP000032120"/>
    </source>
</evidence>
<gene>
    <name evidence="5" type="ORF">SD72_09840</name>
</gene>
<protein>
    <submittedName>
        <fullName evidence="5">Thioesterase</fullName>
    </submittedName>
</protein>
<organism evidence="5 6">
    <name type="scientific">Leucobacter komagatae</name>
    <dbReference type="NCBI Taxonomy" id="55969"/>
    <lineage>
        <taxon>Bacteria</taxon>
        <taxon>Bacillati</taxon>
        <taxon>Actinomycetota</taxon>
        <taxon>Actinomycetes</taxon>
        <taxon>Micrococcales</taxon>
        <taxon>Microbacteriaceae</taxon>
        <taxon>Leucobacter</taxon>
    </lineage>
</organism>
<sequence>MSEYRHLVRKWVKPEDLNQHDALFGGRLLQWVDEEAAIVAVTQLGTIDIVTRHMSAIDFVSRAGRGDLLELEYRVVAFGRTSVTLSCRVENAVTGQDVLRLDTLVFVAVDRDGKPAEHGMTAPTPGTERIRDVAAAVR</sequence>
<dbReference type="PROSITE" id="PS51770">
    <property type="entry name" value="HOTDOG_ACOT"/>
    <property type="match status" value="1"/>
</dbReference>
<dbReference type="GO" id="GO:0052816">
    <property type="term" value="F:long-chain fatty acyl-CoA hydrolase activity"/>
    <property type="evidence" value="ECO:0007669"/>
    <property type="project" value="TreeGrafter"/>
</dbReference>
<dbReference type="Proteomes" id="UP000032120">
    <property type="component" value="Unassembled WGS sequence"/>
</dbReference>
<dbReference type="InterPro" id="IPR029069">
    <property type="entry name" value="HotDog_dom_sf"/>
</dbReference>
<dbReference type="PANTHER" id="PTHR11049">
    <property type="entry name" value="ACYL COENZYME A THIOESTER HYDROLASE"/>
    <property type="match status" value="1"/>
</dbReference>
<keyword evidence="6" id="KW-1185">Reference proteome</keyword>
<feature type="domain" description="HotDog ACOT-type" evidence="4">
    <location>
        <begin position="2"/>
        <end position="112"/>
    </location>
</feature>
<evidence type="ECO:0000256" key="2">
    <source>
        <dbReference type="ARBA" id="ARBA00022801"/>
    </source>
</evidence>
<dbReference type="EMBL" id="JXSQ01000012">
    <property type="protein sequence ID" value="KIP52340.1"/>
    <property type="molecule type" value="Genomic_DNA"/>
</dbReference>
<accession>A0A0D0H598</accession>
<keyword evidence="2 3" id="KW-0378">Hydrolase</keyword>
<evidence type="ECO:0000313" key="5">
    <source>
        <dbReference type="EMBL" id="KIP52340.1"/>
    </source>
</evidence>
<dbReference type="InterPro" id="IPR033120">
    <property type="entry name" value="HOTDOG_ACOT"/>
</dbReference>
<dbReference type="GO" id="GO:0005829">
    <property type="term" value="C:cytosol"/>
    <property type="evidence" value="ECO:0007669"/>
    <property type="project" value="TreeGrafter"/>
</dbReference>